<feature type="compositionally biased region" description="Polar residues" evidence="1">
    <location>
        <begin position="98"/>
        <end position="107"/>
    </location>
</feature>
<dbReference type="Proteomes" id="UP000481858">
    <property type="component" value="Unassembled WGS sequence"/>
</dbReference>
<feature type="region of interest" description="Disordered" evidence="1">
    <location>
        <begin position="98"/>
        <end position="180"/>
    </location>
</feature>
<feature type="region of interest" description="Disordered" evidence="1">
    <location>
        <begin position="342"/>
        <end position="392"/>
    </location>
</feature>
<dbReference type="AlphaFoldDB" id="A0A7C8IWD3"/>
<dbReference type="OrthoDB" id="4724429at2759"/>
<feature type="compositionally biased region" description="Polar residues" evidence="1">
    <location>
        <begin position="21"/>
        <end position="31"/>
    </location>
</feature>
<feature type="compositionally biased region" description="Polar residues" evidence="1">
    <location>
        <begin position="115"/>
        <end position="143"/>
    </location>
</feature>
<feature type="compositionally biased region" description="Polar residues" evidence="1">
    <location>
        <begin position="151"/>
        <end position="161"/>
    </location>
</feature>
<gene>
    <name evidence="2" type="ORF">GQX73_g1825</name>
</gene>
<feature type="compositionally biased region" description="Basic and acidic residues" evidence="1">
    <location>
        <begin position="1"/>
        <end position="18"/>
    </location>
</feature>
<organism evidence="2 3">
    <name type="scientific">Xylaria multiplex</name>
    <dbReference type="NCBI Taxonomy" id="323545"/>
    <lineage>
        <taxon>Eukaryota</taxon>
        <taxon>Fungi</taxon>
        <taxon>Dikarya</taxon>
        <taxon>Ascomycota</taxon>
        <taxon>Pezizomycotina</taxon>
        <taxon>Sordariomycetes</taxon>
        <taxon>Xylariomycetidae</taxon>
        <taxon>Xylariales</taxon>
        <taxon>Xylariaceae</taxon>
        <taxon>Xylaria</taxon>
    </lineage>
</organism>
<proteinExistence type="predicted"/>
<feature type="region of interest" description="Disordered" evidence="1">
    <location>
        <begin position="1"/>
        <end position="31"/>
    </location>
</feature>
<accession>A0A7C8IWD3</accession>
<dbReference type="EMBL" id="WUBL01000011">
    <property type="protein sequence ID" value="KAF2971703.1"/>
    <property type="molecule type" value="Genomic_DNA"/>
</dbReference>
<keyword evidence="3" id="KW-1185">Reference proteome</keyword>
<evidence type="ECO:0000313" key="3">
    <source>
        <dbReference type="Proteomes" id="UP000481858"/>
    </source>
</evidence>
<protein>
    <submittedName>
        <fullName evidence="2">Uncharacterized protein</fullName>
    </submittedName>
</protein>
<comment type="caution">
    <text evidence="2">The sequence shown here is derived from an EMBL/GenBank/DDBJ whole genome shotgun (WGS) entry which is preliminary data.</text>
</comment>
<sequence length="392" mass="42353">MRLPRNLDRSLKERRDINLEDSGSQASSTNAFRIPLQRNTTVRGRGNPTRLGTGPPITTALSTIWHTNQSPIVRTPHNHIGHPGPADFRFPTSFSNTLTSEQGSMTEATEAGSHPQMTTNLSAAPSVVNPYSQSVLNNPSSLQSDREYLSPSIQGSSSQYVLGNGQRRDGTRGRPSPGSPRLRALFVVEYCKPAIARIDGASNGSWIYDDALIEITRGTSRRGNTHPSWPPGRHTLNEAGYNPTAGPLAQLTLRIRGEGDIPTPLSIVSRSQMGEGVDGMEVDMVLCQDFLRLVRFQNMIANGHRNMDNVPSLTLSGPSFWQMTGPLQPDVSSFYQNTSNSALPGSWPQPPVSDACPPWEILSSQGGSSGPVAASSTTAPDELFGPAPFNQE</sequence>
<reference evidence="2 3" key="1">
    <citation type="submission" date="2019-12" db="EMBL/GenBank/DDBJ databases">
        <title>Draft genome sequence of the ascomycete Xylaria multiplex DSM 110363.</title>
        <authorList>
            <person name="Buettner E."/>
            <person name="Kellner H."/>
        </authorList>
    </citation>
    <scope>NUCLEOTIDE SEQUENCE [LARGE SCALE GENOMIC DNA]</scope>
    <source>
        <strain evidence="2 3">DSM 110363</strain>
    </source>
</reference>
<dbReference type="InParanoid" id="A0A7C8IWD3"/>
<evidence type="ECO:0000256" key="1">
    <source>
        <dbReference type="SAM" id="MobiDB-lite"/>
    </source>
</evidence>
<evidence type="ECO:0000313" key="2">
    <source>
        <dbReference type="EMBL" id="KAF2971703.1"/>
    </source>
</evidence>
<name>A0A7C8IWD3_9PEZI</name>